<dbReference type="InterPro" id="IPR036322">
    <property type="entry name" value="WD40_repeat_dom_sf"/>
</dbReference>
<keyword evidence="1 4" id="KW-0853">WD repeat</keyword>
<feature type="region of interest" description="Disordered" evidence="5">
    <location>
        <begin position="182"/>
        <end position="205"/>
    </location>
</feature>
<dbReference type="AlphaFoldDB" id="A0A5C5FWM5"/>
<feature type="non-terminal residue" evidence="6">
    <location>
        <position position="547"/>
    </location>
</feature>
<feature type="compositionally biased region" description="Pro residues" evidence="5">
    <location>
        <begin position="418"/>
        <end position="433"/>
    </location>
</feature>
<dbReference type="InterPro" id="IPR015943">
    <property type="entry name" value="WD40/YVTN_repeat-like_dom_sf"/>
</dbReference>
<feature type="region of interest" description="Disordered" evidence="5">
    <location>
        <begin position="342"/>
        <end position="387"/>
    </location>
</feature>
<comment type="similarity">
    <text evidence="3">Belongs to the WD repeat PROPPIN family.</text>
</comment>
<name>A0A5C5FWM5_9BASI</name>
<dbReference type="STRING" id="5288.A0A5C5FWM5"/>
<evidence type="ECO:0000256" key="3">
    <source>
        <dbReference type="ARBA" id="ARBA00025740"/>
    </source>
</evidence>
<dbReference type="Proteomes" id="UP000311382">
    <property type="component" value="Unassembled WGS sequence"/>
</dbReference>
<feature type="region of interest" description="Disordered" evidence="5">
    <location>
        <begin position="407"/>
        <end position="530"/>
    </location>
</feature>
<evidence type="ECO:0000256" key="4">
    <source>
        <dbReference type="PROSITE-ProRule" id="PRU00221"/>
    </source>
</evidence>
<dbReference type="PANTHER" id="PTHR11227">
    <property type="entry name" value="WD-REPEAT PROTEIN INTERACTING WITH PHOSPHOINOSIDES WIPI -RELATED"/>
    <property type="match status" value="1"/>
</dbReference>
<evidence type="ECO:0000256" key="5">
    <source>
        <dbReference type="SAM" id="MobiDB-lite"/>
    </source>
</evidence>
<dbReference type="InterPro" id="IPR048720">
    <property type="entry name" value="PROPPIN"/>
</dbReference>
<organism evidence="6 7">
    <name type="scientific">Rhodotorula diobovata</name>
    <dbReference type="NCBI Taxonomy" id="5288"/>
    <lineage>
        <taxon>Eukaryota</taxon>
        <taxon>Fungi</taxon>
        <taxon>Dikarya</taxon>
        <taxon>Basidiomycota</taxon>
        <taxon>Pucciniomycotina</taxon>
        <taxon>Microbotryomycetes</taxon>
        <taxon>Sporidiobolales</taxon>
        <taxon>Sporidiobolaceae</taxon>
        <taxon>Rhodotorula</taxon>
    </lineage>
</organism>
<evidence type="ECO:0000256" key="1">
    <source>
        <dbReference type="ARBA" id="ARBA00022574"/>
    </source>
</evidence>
<accession>A0A5C5FWM5</accession>
<feature type="repeat" description="WD" evidence="4">
    <location>
        <begin position="262"/>
        <end position="303"/>
    </location>
</feature>
<feature type="compositionally biased region" description="Low complexity" evidence="5">
    <location>
        <begin position="508"/>
        <end position="521"/>
    </location>
</feature>
<dbReference type="OrthoDB" id="1667587at2759"/>
<dbReference type="SMART" id="SM00320">
    <property type="entry name" value="WD40"/>
    <property type="match status" value="3"/>
</dbReference>
<keyword evidence="2" id="KW-0677">Repeat</keyword>
<proteinExistence type="inferred from homology"/>
<evidence type="ECO:0000313" key="7">
    <source>
        <dbReference type="Proteomes" id="UP000311382"/>
    </source>
</evidence>
<feature type="compositionally biased region" description="Basic and acidic residues" evidence="5">
    <location>
        <begin position="299"/>
        <end position="310"/>
    </location>
</feature>
<dbReference type="GO" id="GO:0005737">
    <property type="term" value="C:cytoplasm"/>
    <property type="evidence" value="ECO:0007669"/>
    <property type="project" value="UniProtKB-ARBA"/>
</dbReference>
<dbReference type="SUPFAM" id="SSF50978">
    <property type="entry name" value="WD40 repeat-like"/>
    <property type="match status" value="1"/>
</dbReference>
<feature type="region of interest" description="Disordered" evidence="5">
    <location>
        <begin position="299"/>
        <end position="318"/>
    </location>
</feature>
<comment type="caution">
    <text evidence="6">The sequence shown here is derived from an EMBL/GenBank/DDBJ whole genome shotgun (WGS) entry which is preliminary data.</text>
</comment>
<dbReference type="EMBL" id="SOZI01000045">
    <property type="protein sequence ID" value="TNY21337.1"/>
    <property type="molecule type" value="Genomic_DNA"/>
</dbReference>
<keyword evidence="7" id="KW-1185">Reference proteome</keyword>
<dbReference type="Gene3D" id="2.130.10.10">
    <property type="entry name" value="YVTN repeat-like/Quinoprotein amine dehydrogenase"/>
    <property type="match status" value="1"/>
</dbReference>
<dbReference type="Pfam" id="PF00400">
    <property type="entry name" value="WD40"/>
    <property type="match status" value="2"/>
</dbReference>
<feature type="compositionally biased region" description="Pro residues" evidence="5">
    <location>
        <begin position="188"/>
        <end position="204"/>
    </location>
</feature>
<feature type="compositionally biased region" description="Gly residues" evidence="5">
    <location>
        <begin position="375"/>
        <end position="386"/>
    </location>
</feature>
<protein>
    <submittedName>
        <fullName evidence="6">Uncharacterized protein</fullName>
    </submittedName>
</protein>
<gene>
    <name evidence="6" type="ORF">DMC30DRAFT_203361</name>
</gene>
<dbReference type="InterPro" id="IPR001680">
    <property type="entry name" value="WD40_rpt"/>
</dbReference>
<evidence type="ECO:0000313" key="6">
    <source>
        <dbReference type="EMBL" id="TNY21337.1"/>
    </source>
</evidence>
<evidence type="ECO:0000256" key="2">
    <source>
        <dbReference type="ARBA" id="ARBA00022737"/>
    </source>
</evidence>
<reference evidence="6 7" key="1">
    <citation type="submission" date="2019-03" db="EMBL/GenBank/DDBJ databases">
        <title>Rhodosporidium diobovatum UCD-FST 08-225 genome sequencing, assembly, and annotation.</title>
        <authorList>
            <person name="Fakankun I.U."/>
            <person name="Fristensky B."/>
            <person name="Levin D.B."/>
        </authorList>
    </citation>
    <scope>NUCLEOTIDE SEQUENCE [LARGE SCALE GENOMIC DNA]</scope>
    <source>
        <strain evidence="6 7">UCD-FST 08-225</strain>
    </source>
</reference>
<sequence length="547" mass="57760">MALHLPAHSLSDAPPSPLTGVHLNADGSLFATSTVEGWVVYRTQPLEVLTRRHVPNASLRLVLPLERSNLLFLVGGPPSPLYPPNKVILWDARTEARVAELEFREDVRGLRARRDRLVVVLRRRVVVFVLGEGDAGIWREGAYETCDNPRGLAALATAPLSTLLAFPGRQPGQVQLVLLPPLPRERAPPLPPPPSHDPTSPPHPSVSVLVAHSAPLAALACDPRGRVLATGSARGTLVRVWDAAGRGSSGGGAPPLVRELRRGTDSAEIFDVSLSAEGDRVAVASDKGTVHVWDLRREARDEREKRKREASASGSSTPRLSLLKPYLPAYFSSEWSHAQFRLPAPPGTPPASRLPFSLANPGPIPRTPFSPAAGAGPGAGAGGEGLKGATSVEDDVCVCAWVEVDVPGGEEGDDAPHQVPPPAPAPAPAPAPDPHARRRSSAAQQPAPPPAPQRRRETQLVALTRSGGWYRLAFSPAPAPAPPHPSSSTSSSPSVTAKGKARERPRDAGAGTRSGSAAAEGVRGLARDATSECRVVEYRRFGGVEGW</sequence>
<dbReference type="PROSITE" id="PS50082">
    <property type="entry name" value="WD_REPEATS_2"/>
    <property type="match status" value="1"/>
</dbReference>